<dbReference type="STRING" id="933084.A0A067Q6G6"/>
<protein>
    <recommendedName>
        <fullName evidence="2">MATH domain-containing protein</fullName>
    </recommendedName>
</protein>
<dbReference type="InParanoid" id="A0A067Q6G6"/>
<name>A0A067Q6G6_9AGAM</name>
<dbReference type="InterPro" id="IPR008974">
    <property type="entry name" value="TRAF-like"/>
</dbReference>
<proteinExistence type="predicted"/>
<evidence type="ECO:0000256" key="1">
    <source>
        <dbReference type="SAM" id="MobiDB-lite"/>
    </source>
</evidence>
<dbReference type="Gene3D" id="2.60.210.10">
    <property type="entry name" value="Apoptosis, Tumor Necrosis Factor Receptor Associated Protein 2, Chain A"/>
    <property type="match status" value="1"/>
</dbReference>
<evidence type="ECO:0000259" key="2">
    <source>
        <dbReference type="PROSITE" id="PS50144"/>
    </source>
</evidence>
<keyword evidence="4" id="KW-1185">Reference proteome</keyword>
<dbReference type="Proteomes" id="UP000027265">
    <property type="component" value="Unassembled WGS sequence"/>
</dbReference>
<dbReference type="CDD" id="cd00121">
    <property type="entry name" value="MATH"/>
    <property type="match status" value="1"/>
</dbReference>
<feature type="region of interest" description="Disordered" evidence="1">
    <location>
        <begin position="326"/>
        <end position="384"/>
    </location>
</feature>
<sequence length="610" mass="67352">MDSEIQVPVMDAVEYQESTTIKFDWTLRGLKNLFESSKGDSKSKVIKSAKFGGGRWQILFYANSGTGSSGVEGGGYVSLYLSCEPTAEEKEASLNGKWVREGLYTFSFALRNLTRSVLFNAKEAHDHSFSYRTANWGWAQFARRDAVYYQPTNVKQNDAFLIICTITSSPSVPIPPPPIPRKSVPKDLLDSVGALLDDPIYSDVEFIIPRRGQDVKEPRRIWAARRLLRRADYFNTMFNSGFAESTADPYTIEVRSPQPVVPPLDDAASDTGSFIRNFDDSDDEEEQMLVGEIDHLTFDERRGGGASRDTPDTPALMITVPMEGVSGPSTLAGGEGAEEASVVDSEGSLDATRNVRAKLSHPSSPRTKELAMERQDKRPSSPLDVVPGPKKFPIVVRDVAYSTYRAVLYYIYTDTIQFAPLSSSFLSSPSMGASTSTLSLPTQLPQESQGNLGAGLRATAQGESSATSVGPSSRREWIKDWEENNPGRPGPCSAKAVYRLADKLDLRELKDRAFQHIVKSLTVDNVPYEVFSTFSATFEDVRKVQVQFFLDHWADIRGSDAMRNVWQQIRLGRHPGFEEVWPMIALNLEFKPTAGDASSADGREGAGGEV</sequence>
<evidence type="ECO:0000313" key="3">
    <source>
        <dbReference type="EMBL" id="KDQ62554.1"/>
    </source>
</evidence>
<reference evidence="4" key="1">
    <citation type="journal article" date="2014" name="Proc. Natl. Acad. Sci. U.S.A.">
        <title>Extensive sampling of basidiomycete genomes demonstrates inadequacy of the white-rot/brown-rot paradigm for wood decay fungi.</title>
        <authorList>
            <person name="Riley R."/>
            <person name="Salamov A.A."/>
            <person name="Brown D.W."/>
            <person name="Nagy L.G."/>
            <person name="Floudas D."/>
            <person name="Held B.W."/>
            <person name="Levasseur A."/>
            <person name="Lombard V."/>
            <person name="Morin E."/>
            <person name="Otillar R."/>
            <person name="Lindquist E.A."/>
            <person name="Sun H."/>
            <person name="LaButti K.M."/>
            <person name="Schmutz J."/>
            <person name="Jabbour D."/>
            <person name="Luo H."/>
            <person name="Baker S.E."/>
            <person name="Pisabarro A.G."/>
            <person name="Walton J.D."/>
            <person name="Blanchette R.A."/>
            <person name="Henrissat B."/>
            <person name="Martin F."/>
            <person name="Cullen D."/>
            <person name="Hibbett D.S."/>
            <person name="Grigoriev I.V."/>
        </authorList>
    </citation>
    <scope>NUCLEOTIDE SEQUENCE [LARGE SCALE GENOMIC DNA]</scope>
    <source>
        <strain evidence="4">MUCL 33604</strain>
    </source>
</reference>
<dbReference type="AlphaFoldDB" id="A0A067Q6G6"/>
<dbReference type="InterPro" id="IPR002083">
    <property type="entry name" value="MATH/TRAF_dom"/>
</dbReference>
<dbReference type="PROSITE" id="PS50144">
    <property type="entry name" value="MATH"/>
    <property type="match status" value="1"/>
</dbReference>
<feature type="compositionally biased region" description="Basic and acidic residues" evidence="1">
    <location>
        <begin position="366"/>
        <end position="379"/>
    </location>
</feature>
<evidence type="ECO:0000313" key="4">
    <source>
        <dbReference type="Proteomes" id="UP000027265"/>
    </source>
</evidence>
<accession>A0A067Q6G6</accession>
<dbReference type="OrthoDB" id="6359816at2759"/>
<dbReference type="PANTHER" id="PTHR24413">
    <property type="entry name" value="SPECKLE-TYPE POZ PROTEIN"/>
    <property type="match status" value="1"/>
</dbReference>
<feature type="domain" description="MATH" evidence="2">
    <location>
        <begin position="20"/>
        <end position="166"/>
    </location>
</feature>
<dbReference type="SUPFAM" id="SSF49599">
    <property type="entry name" value="TRAF domain-like"/>
    <property type="match status" value="1"/>
</dbReference>
<dbReference type="HOGENOM" id="CLU_017785_0_0_1"/>
<dbReference type="InterPro" id="IPR011333">
    <property type="entry name" value="SKP1/BTB/POZ_sf"/>
</dbReference>
<organism evidence="3 4">
    <name type="scientific">Jaapia argillacea MUCL 33604</name>
    <dbReference type="NCBI Taxonomy" id="933084"/>
    <lineage>
        <taxon>Eukaryota</taxon>
        <taxon>Fungi</taxon>
        <taxon>Dikarya</taxon>
        <taxon>Basidiomycota</taxon>
        <taxon>Agaricomycotina</taxon>
        <taxon>Agaricomycetes</taxon>
        <taxon>Agaricomycetidae</taxon>
        <taxon>Jaapiales</taxon>
        <taxon>Jaapiaceae</taxon>
        <taxon>Jaapia</taxon>
    </lineage>
</organism>
<gene>
    <name evidence="3" type="ORF">JAAARDRAFT_30458</name>
</gene>
<dbReference type="EMBL" id="KL197711">
    <property type="protein sequence ID" value="KDQ62554.1"/>
    <property type="molecule type" value="Genomic_DNA"/>
</dbReference>
<dbReference type="Pfam" id="PF22486">
    <property type="entry name" value="MATH_2"/>
    <property type="match status" value="1"/>
</dbReference>
<dbReference type="Gene3D" id="3.30.710.10">
    <property type="entry name" value="Potassium Channel Kv1.1, Chain A"/>
    <property type="match status" value="2"/>
</dbReference>